<dbReference type="EMBL" id="CP022115">
    <property type="protein sequence ID" value="ASJ26046.1"/>
    <property type="molecule type" value="Genomic_DNA"/>
</dbReference>
<dbReference type="Proteomes" id="UP000197424">
    <property type="component" value="Chromosome"/>
</dbReference>
<name>A0A248LNW4_9NEIS</name>
<protein>
    <submittedName>
        <fullName evidence="2">Uncharacterized protein</fullName>
    </submittedName>
</protein>
<keyword evidence="1" id="KW-0812">Transmembrane</keyword>
<reference evidence="3" key="1">
    <citation type="submission" date="2017-06" db="EMBL/GenBank/DDBJ databases">
        <title>Whole genome sequence of Laribacter hongkongensis LHGZ1.</title>
        <authorList>
            <person name="Chen D."/>
            <person name="Wu H."/>
            <person name="Chen J."/>
        </authorList>
    </citation>
    <scope>NUCLEOTIDE SEQUENCE [LARGE SCALE GENOMIC DNA]</scope>
    <source>
        <strain evidence="3">LHGZ1</strain>
    </source>
</reference>
<dbReference type="AlphaFoldDB" id="A0A248LNW4"/>
<accession>A0A248LNW4</accession>
<proteinExistence type="predicted"/>
<feature type="transmembrane region" description="Helical" evidence="1">
    <location>
        <begin position="16"/>
        <end position="34"/>
    </location>
</feature>
<sequence length="74" mass="7891">MEKIQGWLKYFGQGCMSARSVLLLGIAVTGFYAWRSGPDPDANPSGSGPHSLSVLESTAANQFMMAQCNAVKIP</sequence>
<gene>
    <name evidence="2" type="ORF">LHGZ1_3215</name>
</gene>
<evidence type="ECO:0000313" key="3">
    <source>
        <dbReference type="Proteomes" id="UP000197424"/>
    </source>
</evidence>
<evidence type="ECO:0000256" key="1">
    <source>
        <dbReference type="SAM" id="Phobius"/>
    </source>
</evidence>
<keyword evidence="1" id="KW-1133">Transmembrane helix</keyword>
<organism evidence="2 3">
    <name type="scientific">Laribacter hongkongensis</name>
    <dbReference type="NCBI Taxonomy" id="168471"/>
    <lineage>
        <taxon>Bacteria</taxon>
        <taxon>Pseudomonadati</taxon>
        <taxon>Pseudomonadota</taxon>
        <taxon>Betaproteobacteria</taxon>
        <taxon>Neisseriales</taxon>
        <taxon>Aquaspirillaceae</taxon>
        <taxon>Laribacter</taxon>
    </lineage>
</organism>
<keyword evidence="1" id="KW-0472">Membrane</keyword>
<evidence type="ECO:0000313" key="2">
    <source>
        <dbReference type="EMBL" id="ASJ26046.1"/>
    </source>
</evidence>